<dbReference type="Proteomes" id="UP000094652">
    <property type="component" value="Chromosome"/>
</dbReference>
<dbReference type="STRING" id="394958.BGI42_01405"/>
<gene>
    <name evidence="1" type="ORF">BGI42_01405</name>
</gene>
<reference evidence="2" key="1">
    <citation type="submission" date="2016-09" db="EMBL/GenBank/DDBJ databases">
        <title>Genomics of Clostridium taeniosporum, an organism which forms endospores with ribbon-like appendages.</title>
        <authorList>
            <person name="Walker J.R."/>
        </authorList>
    </citation>
    <scope>NUCLEOTIDE SEQUENCE [LARGE SCALE GENOMIC DNA]</scope>
    <source>
        <strain evidence="2">1/k</strain>
    </source>
</reference>
<sequence>MKEIEEKFLKEEAKPVLEKYKEKVLLNILENEDKLKNQILEVLKKIADKSKKDEEFKIKYIDFSILKIGILNKTYDITAIAYGKEWYAGDMIYEVFSIDYIFEGLEEIRNDLYQKIKKYVGKIKACSVDQYILRQVAGYNEYLTYFFIKYLKQYDEEISFNEMNKYETLRISYGDYKDYSQTVYYYDNFEKSEDIFKEELKENKIEKLVFSYWTGLKAENFKIENQDITCMNLKRSDLKKFILKSCKAVGLNLKEAKLSKCRFISSDLGTTDFSFSILEDVVFEDCILRNTKLKNAKLTNVYVINNGKAVRLENKK</sequence>
<evidence type="ECO:0000313" key="2">
    <source>
        <dbReference type="Proteomes" id="UP000094652"/>
    </source>
</evidence>
<dbReference type="InterPro" id="IPR001646">
    <property type="entry name" value="5peptide_repeat"/>
</dbReference>
<keyword evidence="2" id="KW-1185">Reference proteome</keyword>
<dbReference type="SUPFAM" id="SSF141571">
    <property type="entry name" value="Pentapeptide repeat-like"/>
    <property type="match status" value="1"/>
</dbReference>
<evidence type="ECO:0000313" key="1">
    <source>
        <dbReference type="EMBL" id="AOR22466.1"/>
    </source>
</evidence>
<dbReference type="EMBL" id="CP017253">
    <property type="protein sequence ID" value="AOR22466.1"/>
    <property type="molecule type" value="Genomic_DNA"/>
</dbReference>
<dbReference type="Pfam" id="PF13599">
    <property type="entry name" value="Pentapeptide_4"/>
    <property type="match status" value="1"/>
</dbReference>
<dbReference type="RefSeq" id="WP_069678627.1">
    <property type="nucleotide sequence ID" value="NZ_CP017253.2"/>
</dbReference>
<protein>
    <recommendedName>
        <fullName evidence="3">Pentapeptide repeat-containing protein</fullName>
    </recommendedName>
</protein>
<organism evidence="1 2">
    <name type="scientific">Clostridium taeniosporum</name>
    <dbReference type="NCBI Taxonomy" id="394958"/>
    <lineage>
        <taxon>Bacteria</taxon>
        <taxon>Bacillati</taxon>
        <taxon>Bacillota</taxon>
        <taxon>Clostridia</taxon>
        <taxon>Eubacteriales</taxon>
        <taxon>Clostridiaceae</taxon>
        <taxon>Clostridium</taxon>
    </lineage>
</organism>
<dbReference type="OrthoDB" id="156143at2"/>
<dbReference type="KEGG" id="ctae:BGI42_01405"/>
<dbReference type="AlphaFoldDB" id="A0A1D7XGJ9"/>
<evidence type="ECO:0008006" key="3">
    <source>
        <dbReference type="Google" id="ProtNLM"/>
    </source>
</evidence>
<dbReference type="Gene3D" id="2.160.20.80">
    <property type="entry name" value="E3 ubiquitin-protein ligase SopA"/>
    <property type="match status" value="1"/>
</dbReference>
<name>A0A1D7XGJ9_9CLOT</name>
<accession>A0A1D7XGJ9</accession>
<proteinExistence type="predicted"/>